<dbReference type="Gene3D" id="3.40.50.300">
    <property type="entry name" value="P-loop containing nucleotide triphosphate hydrolases"/>
    <property type="match status" value="1"/>
</dbReference>
<feature type="repeat" description="ANK" evidence="3">
    <location>
        <begin position="807"/>
        <end position="831"/>
    </location>
</feature>
<dbReference type="AlphaFoldDB" id="A0AAN7UJD3"/>
<dbReference type="PROSITE" id="PS50297">
    <property type="entry name" value="ANK_REP_REGION"/>
    <property type="match status" value="7"/>
</dbReference>
<evidence type="ECO:0000259" key="5">
    <source>
        <dbReference type="Pfam" id="PF24883"/>
    </source>
</evidence>
<gene>
    <name evidence="6" type="ORF">RRF57_004929</name>
</gene>
<feature type="domain" description="GPI inositol-deacylase winged helix" evidence="4">
    <location>
        <begin position="267"/>
        <end position="345"/>
    </location>
</feature>
<evidence type="ECO:0000256" key="3">
    <source>
        <dbReference type="PROSITE-ProRule" id="PRU00023"/>
    </source>
</evidence>
<organism evidence="6 7">
    <name type="scientific">Xylaria bambusicola</name>
    <dbReference type="NCBI Taxonomy" id="326684"/>
    <lineage>
        <taxon>Eukaryota</taxon>
        <taxon>Fungi</taxon>
        <taxon>Dikarya</taxon>
        <taxon>Ascomycota</taxon>
        <taxon>Pezizomycotina</taxon>
        <taxon>Sordariomycetes</taxon>
        <taxon>Xylariomycetidae</taxon>
        <taxon>Xylariales</taxon>
        <taxon>Xylariaceae</taxon>
        <taxon>Xylaria</taxon>
    </lineage>
</organism>
<feature type="repeat" description="ANK" evidence="3">
    <location>
        <begin position="705"/>
        <end position="729"/>
    </location>
</feature>
<reference evidence="6 7" key="1">
    <citation type="submission" date="2023-10" db="EMBL/GenBank/DDBJ databases">
        <title>Draft genome sequence of Xylaria bambusicola isolate GMP-LS, the root and basal stem rot pathogen of sugarcane in Indonesia.</title>
        <authorList>
            <person name="Selvaraj P."/>
            <person name="Muralishankar V."/>
            <person name="Muruganantham S."/>
            <person name="Sp S."/>
            <person name="Haryani S."/>
            <person name="Lau K.J.X."/>
            <person name="Naqvi N.I."/>
        </authorList>
    </citation>
    <scope>NUCLEOTIDE SEQUENCE [LARGE SCALE GENOMIC DNA]</scope>
    <source>
        <strain evidence="6">GMP-LS</strain>
    </source>
</reference>
<dbReference type="Gene3D" id="1.25.40.20">
    <property type="entry name" value="Ankyrin repeat-containing domain"/>
    <property type="match status" value="4"/>
</dbReference>
<dbReference type="InterPro" id="IPR056884">
    <property type="entry name" value="NPHP3-like_N"/>
</dbReference>
<protein>
    <recommendedName>
        <fullName evidence="8">NACHT domain-containing protein</fullName>
    </recommendedName>
</protein>
<dbReference type="InterPro" id="IPR036770">
    <property type="entry name" value="Ankyrin_rpt-contain_sf"/>
</dbReference>
<dbReference type="Pfam" id="PF12796">
    <property type="entry name" value="Ank_2"/>
    <property type="match status" value="4"/>
</dbReference>
<evidence type="ECO:0000313" key="7">
    <source>
        <dbReference type="Proteomes" id="UP001305414"/>
    </source>
</evidence>
<dbReference type="SMART" id="SM00248">
    <property type="entry name" value="ANK"/>
    <property type="match status" value="15"/>
</dbReference>
<dbReference type="EMBL" id="JAWHQM010000011">
    <property type="protein sequence ID" value="KAK5629214.1"/>
    <property type="molecule type" value="Genomic_DNA"/>
</dbReference>
<accession>A0AAN7UJD3</accession>
<evidence type="ECO:0000256" key="2">
    <source>
        <dbReference type="ARBA" id="ARBA00023043"/>
    </source>
</evidence>
<feature type="repeat" description="ANK" evidence="3">
    <location>
        <begin position="909"/>
        <end position="933"/>
    </location>
</feature>
<proteinExistence type="predicted"/>
<feature type="repeat" description="ANK" evidence="3">
    <location>
        <begin position="538"/>
        <end position="570"/>
    </location>
</feature>
<keyword evidence="7" id="KW-1185">Reference proteome</keyword>
<dbReference type="Pfam" id="PF00023">
    <property type="entry name" value="Ank"/>
    <property type="match status" value="1"/>
</dbReference>
<dbReference type="Proteomes" id="UP001305414">
    <property type="component" value="Unassembled WGS sequence"/>
</dbReference>
<feature type="repeat" description="ANK" evidence="3">
    <location>
        <begin position="773"/>
        <end position="797"/>
    </location>
</feature>
<keyword evidence="1" id="KW-0677">Repeat</keyword>
<keyword evidence="2 3" id="KW-0040">ANK repeat</keyword>
<dbReference type="InterPro" id="IPR054471">
    <property type="entry name" value="GPIID_WHD"/>
</dbReference>
<evidence type="ECO:0000313" key="6">
    <source>
        <dbReference type="EMBL" id="KAK5629214.1"/>
    </source>
</evidence>
<evidence type="ECO:0008006" key="8">
    <source>
        <dbReference type="Google" id="ProtNLM"/>
    </source>
</evidence>
<dbReference type="SUPFAM" id="SSF52540">
    <property type="entry name" value="P-loop containing nucleoside triphosphate hydrolases"/>
    <property type="match status" value="1"/>
</dbReference>
<feature type="repeat" description="ANK" evidence="3">
    <location>
        <begin position="943"/>
        <end position="976"/>
    </location>
</feature>
<comment type="caution">
    <text evidence="6">The sequence shown here is derived from an EMBL/GenBank/DDBJ whole genome shotgun (WGS) entry which is preliminary data.</text>
</comment>
<evidence type="ECO:0000256" key="1">
    <source>
        <dbReference type="ARBA" id="ARBA00022737"/>
    </source>
</evidence>
<dbReference type="PROSITE" id="PS50088">
    <property type="entry name" value="ANK_REPEAT"/>
    <property type="match status" value="8"/>
</dbReference>
<dbReference type="PANTHER" id="PTHR24198">
    <property type="entry name" value="ANKYRIN REPEAT AND PROTEIN KINASE DOMAIN-CONTAINING PROTEIN"/>
    <property type="match status" value="1"/>
</dbReference>
<feature type="repeat" description="ANK" evidence="3">
    <location>
        <begin position="841"/>
        <end position="865"/>
    </location>
</feature>
<dbReference type="Pfam" id="PF22939">
    <property type="entry name" value="WHD_GPIID"/>
    <property type="match status" value="1"/>
</dbReference>
<feature type="repeat" description="ANK" evidence="3">
    <location>
        <begin position="875"/>
        <end position="899"/>
    </location>
</feature>
<sequence>MLLVSADPGCGKSVLAKYLVDHELSTTESRTTCYFFFKDDFADQRSSRSALSCILHQLFEQKEILLTEKIIERFEVHGEALTGSFVELWDILITSSRDQNAGEIICVLDAFDECEDQGQSELTRYLGNLYSMSNNFNLKFLITTRPYGHIRRGFQPLTIPGLPVIHLKGHIDTEASKISKEIDIYIKARCRIICKSLNLEKSEEALLLQNLLRIPHRTYLWAYLALDLIAKDINIDKTGIVKATSQLPQTVDEAYERILAKSLNVGETKKLLHIILAAARPLTVAEMNIALTIRKNHVSYTDLSLKSEAHFREYIRDLCGLFVTIIDSKIYLLHQTAKEFLAQDTPRRSPRRKRAKSTWKASLCTQESHRILAEICIWHLQFNEFKNNPLKEPEAVSNYLVCYKLLDYSAHNWARHFRASSMIDSAAVESVLKICANDYYCPAWFNIYWTSVHGNFPLGFSTLMIVCYFGIDQGVRILLKTGKFNINAKDLVYRRTALSWASENGFDGVVKLLLNSGGRLSQAITRLPPVDIEAKDVYGRTPLSYAARKGHTVIAKRLVKSKANTRSKDNVGGTPISYALCFGQDELVRVLLRGTPVNSDHNDLELLLSTAIEMDDVPTIMLLLDSGKINPSSGGKEGQPSLLYAVKNGKEDVVKLLLSRSEVAADLGDNNMRTPLSWAVQVGTKAIVKLLLESGKVNPDSKDNHGRTPLSYAAQSGNWKVVMFLIETGKVDVDSKDYHSCTPLSYAVQSSNWTIARFLIGTGKVDVDSKDYHGRTPLSYAAESSYRHIVKLLIESGKVDADSKDNHGRTPLSYAAESRYRHMVKLLIESGKVDADSKDNHGRTPLSYAAELGYRDIASCLIKSGKVDMDSKDKDGRTPLLWAVRSDSRDTAKFLIESGKVDADSKDKDGRTPLSWAVQPGNWHIAEFLIESGKADANSKDNHGRTPLSWAAQFGNRYAIDRLLVSGKVDSRLADNSGQTPEAYATRHNHHDVAKLLREWHDV</sequence>
<name>A0AAN7UJD3_9PEZI</name>
<evidence type="ECO:0000259" key="4">
    <source>
        <dbReference type="Pfam" id="PF22939"/>
    </source>
</evidence>
<dbReference type="InterPro" id="IPR002110">
    <property type="entry name" value="Ankyrin_rpt"/>
</dbReference>
<dbReference type="Pfam" id="PF24883">
    <property type="entry name" value="NPHP3_N"/>
    <property type="match status" value="1"/>
</dbReference>
<dbReference type="PANTHER" id="PTHR24198:SF165">
    <property type="entry name" value="ANKYRIN REPEAT-CONTAINING PROTEIN-RELATED"/>
    <property type="match status" value="1"/>
</dbReference>
<feature type="domain" description="Nephrocystin 3-like N-terminal" evidence="5">
    <location>
        <begin position="2"/>
        <end position="145"/>
    </location>
</feature>
<dbReference type="SUPFAM" id="SSF48403">
    <property type="entry name" value="Ankyrin repeat"/>
    <property type="match status" value="2"/>
</dbReference>
<dbReference type="InterPro" id="IPR027417">
    <property type="entry name" value="P-loop_NTPase"/>
</dbReference>